<reference evidence="3" key="1">
    <citation type="submission" date="2014-09" db="EMBL/GenBank/DDBJ databases">
        <authorList>
            <person name="Magalhaes I.L.F."/>
            <person name="Oliveira U."/>
            <person name="Santos F.R."/>
            <person name="Vidigal T.H.D.A."/>
            <person name="Brescovit A.D."/>
            <person name="Santos A.J."/>
        </authorList>
    </citation>
    <scope>NUCLEOTIDE SEQUENCE</scope>
</reference>
<dbReference type="PANTHER" id="PTHR16193">
    <property type="entry name" value="TETRATRICOPEPTIDE REPEAT PROTEIN 27"/>
    <property type="match status" value="1"/>
</dbReference>
<name>A0A0K8SR80_LYGHE</name>
<keyword evidence="2" id="KW-0802">TPR repeat</keyword>
<evidence type="ECO:0000256" key="1">
    <source>
        <dbReference type="ARBA" id="ARBA00022737"/>
    </source>
</evidence>
<organism evidence="3">
    <name type="scientific">Lygus hesperus</name>
    <name type="common">Western plant bug</name>
    <dbReference type="NCBI Taxonomy" id="30085"/>
    <lineage>
        <taxon>Eukaryota</taxon>
        <taxon>Metazoa</taxon>
        <taxon>Ecdysozoa</taxon>
        <taxon>Arthropoda</taxon>
        <taxon>Hexapoda</taxon>
        <taxon>Insecta</taxon>
        <taxon>Pterygota</taxon>
        <taxon>Neoptera</taxon>
        <taxon>Paraneoptera</taxon>
        <taxon>Hemiptera</taxon>
        <taxon>Heteroptera</taxon>
        <taxon>Panheteroptera</taxon>
        <taxon>Cimicomorpha</taxon>
        <taxon>Miridae</taxon>
        <taxon>Mirini</taxon>
        <taxon>Lygus</taxon>
    </lineage>
</organism>
<protein>
    <submittedName>
        <fullName evidence="3">Uncharacterized protein</fullName>
    </submittedName>
</protein>
<keyword evidence="1" id="KW-0677">Repeat</keyword>
<dbReference type="AlphaFoldDB" id="A0A0K8SR80"/>
<dbReference type="InterPro" id="IPR044244">
    <property type="entry name" value="TTC27/Emw1"/>
</dbReference>
<accession>A0A0K8SR80</accession>
<evidence type="ECO:0000256" key="2">
    <source>
        <dbReference type="ARBA" id="ARBA00022803"/>
    </source>
</evidence>
<sequence length="149" mass="16899">MRSMYIHQQILDEHSPTLKDRLIALSQNVHSHDWVAENKFLRVLLHLEVARVHLHYGNVQVSEQEIQGALGLLKMEVNLTGAMGRRTQYQRRDIAQLMIDVKIERCDGDPLVEVPPQDFPKTFFSTTTSDFLMSPSPTLGTATTLSSSL</sequence>
<evidence type="ECO:0000313" key="3">
    <source>
        <dbReference type="EMBL" id="JAG55882.1"/>
    </source>
</evidence>
<dbReference type="PANTHER" id="PTHR16193:SF0">
    <property type="entry name" value="TETRATRICOPEPTIDE REPEAT PROTEIN 27"/>
    <property type="match status" value="1"/>
</dbReference>
<dbReference type="EMBL" id="GBRD01009942">
    <property type="protein sequence ID" value="JAG55882.1"/>
    <property type="molecule type" value="Transcribed_RNA"/>
</dbReference>
<proteinExistence type="predicted"/>